<dbReference type="InterPro" id="IPR006077">
    <property type="entry name" value="Vinculin/catenin"/>
</dbReference>
<dbReference type="GO" id="GO:0008013">
    <property type="term" value="F:beta-catenin binding"/>
    <property type="evidence" value="ECO:0007669"/>
    <property type="project" value="TreeGrafter"/>
</dbReference>
<evidence type="ECO:0000313" key="8">
    <source>
        <dbReference type="Proteomes" id="UP000276133"/>
    </source>
</evidence>
<comment type="caution">
    <text evidence="7">The sequence shown here is derived from an EMBL/GenBank/DDBJ whole genome shotgun (WGS) entry which is preliminary data.</text>
</comment>
<dbReference type="SUPFAM" id="SSF47220">
    <property type="entry name" value="alpha-catenin/vinculin-like"/>
    <property type="match status" value="2"/>
</dbReference>
<dbReference type="GO" id="GO:0045296">
    <property type="term" value="F:cadherin binding"/>
    <property type="evidence" value="ECO:0007669"/>
    <property type="project" value="InterPro"/>
</dbReference>
<dbReference type="GO" id="GO:0051015">
    <property type="term" value="F:actin filament binding"/>
    <property type="evidence" value="ECO:0007669"/>
    <property type="project" value="InterPro"/>
</dbReference>
<dbReference type="AlphaFoldDB" id="A0A3M7Q7U2"/>
<evidence type="ECO:0000313" key="7">
    <source>
        <dbReference type="EMBL" id="RNA07480.1"/>
    </source>
</evidence>
<dbReference type="InterPro" id="IPR036723">
    <property type="entry name" value="Alpha-catenin/vinculin-like_sf"/>
</dbReference>
<gene>
    <name evidence="7" type="ORF">BpHYR1_013426</name>
</gene>
<protein>
    <submittedName>
        <fullName evidence="7">Catenin alpha-2-like isoform X4</fullName>
    </submittedName>
</protein>
<organism evidence="7 8">
    <name type="scientific">Brachionus plicatilis</name>
    <name type="common">Marine rotifer</name>
    <name type="synonym">Brachionus muelleri</name>
    <dbReference type="NCBI Taxonomy" id="10195"/>
    <lineage>
        <taxon>Eukaryota</taxon>
        <taxon>Metazoa</taxon>
        <taxon>Spiralia</taxon>
        <taxon>Gnathifera</taxon>
        <taxon>Rotifera</taxon>
        <taxon>Eurotatoria</taxon>
        <taxon>Monogononta</taxon>
        <taxon>Pseudotrocha</taxon>
        <taxon>Ploima</taxon>
        <taxon>Brachionidae</taxon>
        <taxon>Brachionus</taxon>
    </lineage>
</organism>
<accession>A0A3M7Q7U2</accession>
<dbReference type="InterPro" id="IPR001033">
    <property type="entry name" value="Alpha_catenin"/>
</dbReference>
<dbReference type="Pfam" id="PF01044">
    <property type="entry name" value="Vinculin"/>
    <property type="match status" value="1"/>
</dbReference>
<evidence type="ECO:0000256" key="2">
    <source>
        <dbReference type="ARBA" id="ARBA00004496"/>
    </source>
</evidence>
<evidence type="ECO:0000256" key="6">
    <source>
        <dbReference type="ARBA" id="ARBA00022949"/>
    </source>
</evidence>
<dbReference type="EMBL" id="REGN01007025">
    <property type="protein sequence ID" value="RNA07480.1"/>
    <property type="molecule type" value="Genomic_DNA"/>
</dbReference>
<sequence length="250" mass="28166">MKILIPQIVISAKILSSHQSSKVALENMDVFGDLCTKNVKLLTDSVDDITQMNDFLSVCENHILDELNRSCVALRDAELDLLDRLSGGIRGRCMRVCNVVLSETDLYEPNEVIDKINDTVYVLRDQLIGNFAHGVHHAVACLQQQQQIDDNGFVEASRLIYDGIHEVRNAVLMLYDNGFDAESELNDDDFVPEMNSASQQVSADSNAYWPGYHYKAESERFLIDVVVKKAKKASQKKKVEPIRELGEFKS</sequence>
<comment type="subcellular location">
    <subcellularLocation>
        <location evidence="1">Cell junction</location>
    </subcellularLocation>
    <subcellularLocation>
        <location evidence="2">Cytoplasm</location>
    </subcellularLocation>
</comment>
<dbReference type="Proteomes" id="UP000276133">
    <property type="component" value="Unassembled WGS sequence"/>
</dbReference>
<evidence type="ECO:0000256" key="1">
    <source>
        <dbReference type="ARBA" id="ARBA00004282"/>
    </source>
</evidence>
<keyword evidence="5" id="KW-0130">Cell adhesion</keyword>
<dbReference type="OrthoDB" id="6376697at2759"/>
<dbReference type="PRINTS" id="PR00805">
    <property type="entry name" value="ALPHACATENIN"/>
</dbReference>
<dbReference type="STRING" id="10195.A0A3M7Q7U2"/>
<dbReference type="PANTHER" id="PTHR18914:SF9">
    <property type="entry name" value="CATENIN ALPHA"/>
    <property type="match status" value="1"/>
</dbReference>
<dbReference type="GO" id="GO:0016477">
    <property type="term" value="P:cell migration"/>
    <property type="evidence" value="ECO:0007669"/>
    <property type="project" value="TreeGrafter"/>
</dbReference>
<dbReference type="GO" id="GO:0016342">
    <property type="term" value="C:catenin complex"/>
    <property type="evidence" value="ECO:0007669"/>
    <property type="project" value="TreeGrafter"/>
</dbReference>
<dbReference type="Gene3D" id="1.20.120.230">
    <property type="entry name" value="Alpha-catenin/vinculin-like"/>
    <property type="match status" value="2"/>
</dbReference>
<name>A0A3M7Q7U2_BRAPC</name>
<comment type="similarity">
    <text evidence="3">Belongs to the vinculin/alpha-catenin family.</text>
</comment>
<keyword evidence="6" id="KW-0965">Cell junction</keyword>
<keyword evidence="4" id="KW-0963">Cytoplasm</keyword>
<evidence type="ECO:0000256" key="4">
    <source>
        <dbReference type="ARBA" id="ARBA00022490"/>
    </source>
</evidence>
<evidence type="ECO:0000256" key="5">
    <source>
        <dbReference type="ARBA" id="ARBA00022889"/>
    </source>
</evidence>
<dbReference type="PANTHER" id="PTHR18914">
    <property type="entry name" value="ALPHA CATENIN"/>
    <property type="match status" value="1"/>
</dbReference>
<proteinExistence type="inferred from homology"/>
<keyword evidence="8" id="KW-1185">Reference proteome</keyword>
<dbReference type="GO" id="GO:0005737">
    <property type="term" value="C:cytoplasm"/>
    <property type="evidence" value="ECO:0007669"/>
    <property type="project" value="UniProtKB-SubCell"/>
</dbReference>
<evidence type="ECO:0000256" key="3">
    <source>
        <dbReference type="ARBA" id="ARBA00008376"/>
    </source>
</evidence>
<dbReference type="GO" id="GO:0005912">
    <property type="term" value="C:adherens junction"/>
    <property type="evidence" value="ECO:0007669"/>
    <property type="project" value="TreeGrafter"/>
</dbReference>
<reference evidence="7 8" key="1">
    <citation type="journal article" date="2018" name="Sci. Rep.">
        <title>Genomic signatures of local adaptation to the degree of environmental predictability in rotifers.</title>
        <authorList>
            <person name="Franch-Gras L."/>
            <person name="Hahn C."/>
            <person name="Garcia-Roger E.M."/>
            <person name="Carmona M.J."/>
            <person name="Serra M."/>
            <person name="Gomez A."/>
        </authorList>
    </citation>
    <scope>NUCLEOTIDE SEQUENCE [LARGE SCALE GENOMIC DNA]</scope>
    <source>
        <strain evidence="7">HYR1</strain>
    </source>
</reference>
<dbReference type="GO" id="GO:0098609">
    <property type="term" value="P:cell-cell adhesion"/>
    <property type="evidence" value="ECO:0007669"/>
    <property type="project" value="TreeGrafter"/>
</dbReference>